<evidence type="ECO:0000313" key="1">
    <source>
        <dbReference type="EMBL" id="MBJ2137449.1"/>
    </source>
</evidence>
<evidence type="ECO:0000313" key="2">
    <source>
        <dbReference type="Proteomes" id="UP000649232"/>
    </source>
</evidence>
<reference evidence="1 2" key="1">
    <citation type="submission" date="2020-12" db="EMBL/GenBank/DDBJ databases">
        <title>Draft genome sequences of nine environmental bacterial isolates colonizing plastic.</title>
        <authorList>
            <person name="Borre I."/>
            <person name="Sonnenschein E.C."/>
        </authorList>
    </citation>
    <scope>NUCLEOTIDE SEQUENCE [LARGE SCALE GENOMIC DNA]</scope>
    <source>
        <strain evidence="1 2">IB30</strain>
    </source>
</reference>
<sequence>MITSSKVDLSILFDAMFAHLGGKIEQNSNKIYNAGFISRVNQTPKDFFFILKNIHDNMYEATQKKWKIPNIEFGLLDHFSPNCYAKLRGKNYGIGMSAMIPYCALELVSFFFADPDFYPEFGDTKKPALVRLDGVNELPFFQIATNSYRPLLSESLSDRDSLVLLKGIYTARGQCCAWNPETGKRFSGLEYIEFNKSIIDLTLPRCPKRRQYCYYFAHLLTTFFWLHEIAHCSENHLSYLVQNSAGNTLMEIQEGIAQGNKIVLGENVSDELINAMENEADQEALLVMIGLMTTESDLLNHEGLDIAPLKAVEVFCFFICALFSSYERYERRRFTVPRESHPRGTVRIVNMITTLMTLIEGNGELEGAVIRSFDYAKDISAYSRYRHLDCIRKGMGHLKAMNFDNQNHYYEVLSNIKDTSTGVTRLLCYPFFTQNLSALTNSKNFRMPSFLDKKKSS</sequence>
<name>A0ABS0WG63_9ALTE</name>
<proteinExistence type="predicted"/>
<dbReference type="EMBL" id="JAEILT010000019">
    <property type="protein sequence ID" value="MBJ2137449.1"/>
    <property type="molecule type" value="Genomic_DNA"/>
</dbReference>
<dbReference type="Proteomes" id="UP000649232">
    <property type="component" value="Unassembled WGS sequence"/>
</dbReference>
<organism evidence="1 2">
    <name type="scientific">Paraglaciecola chathamensis</name>
    <dbReference type="NCBI Taxonomy" id="368405"/>
    <lineage>
        <taxon>Bacteria</taxon>
        <taxon>Pseudomonadati</taxon>
        <taxon>Pseudomonadota</taxon>
        <taxon>Gammaproteobacteria</taxon>
        <taxon>Alteromonadales</taxon>
        <taxon>Alteromonadaceae</taxon>
        <taxon>Paraglaciecola</taxon>
    </lineage>
</organism>
<gene>
    <name evidence="1" type="ORF">JEU11_13390</name>
</gene>
<protein>
    <submittedName>
        <fullName evidence="1">Uncharacterized protein</fullName>
    </submittedName>
</protein>
<dbReference type="RefSeq" id="WP_198825038.1">
    <property type="nucleotide sequence ID" value="NZ_JAEILT010000019.1"/>
</dbReference>
<comment type="caution">
    <text evidence="1">The sequence shown here is derived from an EMBL/GenBank/DDBJ whole genome shotgun (WGS) entry which is preliminary data.</text>
</comment>
<accession>A0ABS0WG63</accession>